<accession>A0ABD5YN81</accession>
<feature type="transmembrane region" description="Helical" evidence="6">
    <location>
        <begin position="365"/>
        <end position="388"/>
    </location>
</feature>
<keyword evidence="2" id="KW-1003">Cell membrane</keyword>
<feature type="transmembrane region" description="Helical" evidence="6">
    <location>
        <begin position="44"/>
        <end position="63"/>
    </location>
</feature>
<keyword evidence="9" id="KW-1185">Reference proteome</keyword>
<dbReference type="AlphaFoldDB" id="A0ABD5YN81"/>
<evidence type="ECO:0000256" key="5">
    <source>
        <dbReference type="ARBA" id="ARBA00023136"/>
    </source>
</evidence>
<dbReference type="SUPFAM" id="SSF103473">
    <property type="entry name" value="MFS general substrate transporter"/>
    <property type="match status" value="1"/>
</dbReference>
<dbReference type="InterPro" id="IPR036259">
    <property type="entry name" value="MFS_trans_sf"/>
</dbReference>
<organism evidence="8 9">
    <name type="scientific">Halocatena marina</name>
    <dbReference type="NCBI Taxonomy" id="2934937"/>
    <lineage>
        <taxon>Archaea</taxon>
        <taxon>Methanobacteriati</taxon>
        <taxon>Methanobacteriota</taxon>
        <taxon>Stenosarchaea group</taxon>
        <taxon>Halobacteria</taxon>
        <taxon>Halobacteriales</taxon>
        <taxon>Natronomonadaceae</taxon>
        <taxon>Halocatena</taxon>
    </lineage>
</organism>
<evidence type="ECO:0000256" key="2">
    <source>
        <dbReference type="ARBA" id="ARBA00022475"/>
    </source>
</evidence>
<evidence type="ECO:0000313" key="8">
    <source>
        <dbReference type="EMBL" id="MFC7189227.1"/>
    </source>
</evidence>
<feature type="transmembrane region" description="Helical" evidence="6">
    <location>
        <begin position="272"/>
        <end position="291"/>
    </location>
</feature>
<gene>
    <name evidence="8" type="ORF">ACFQL7_04765</name>
</gene>
<reference evidence="8 9" key="1">
    <citation type="journal article" date="2019" name="Int. J. Syst. Evol. Microbiol.">
        <title>The Global Catalogue of Microorganisms (GCM) 10K type strain sequencing project: providing services to taxonomists for standard genome sequencing and annotation.</title>
        <authorList>
            <consortium name="The Broad Institute Genomics Platform"/>
            <consortium name="The Broad Institute Genome Sequencing Center for Infectious Disease"/>
            <person name="Wu L."/>
            <person name="Ma J."/>
        </authorList>
    </citation>
    <scope>NUCLEOTIDE SEQUENCE [LARGE SCALE GENOMIC DNA]</scope>
    <source>
        <strain evidence="8 9">RDMS1</strain>
    </source>
</reference>
<proteinExistence type="predicted"/>
<feature type="domain" description="Major facilitator superfamily (MFS) profile" evidence="7">
    <location>
        <begin position="9"/>
        <end position="393"/>
    </location>
</feature>
<comment type="subcellular location">
    <subcellularLocation>
        <location evidence="1">Cell membrane</location>
        <topology evidence="1">Multi-pass membrane protein</topology>
    </subcellularLocation>
</comment>
<feature type="transmembrane region" description="Helical" evidence="6">
    <location>
        <begin position="338"/>
        <end position="359"/>
    </location>
</feature>
<feature type="transmembrane region" description="Helical" evidence="6">
    <location>
        <begin position="105"/>
        <end position="126"/>
    </location>
</feature>
<evidence type="ECO:0000256" key="3">
    <source>
        <dbReference type="ARBA" id="ARBA00022692"/>
    </source>
</evidence>
<feature type="transmembrane region" description="Helical" evidence="6">
    <location>
        <begin position="161"/>
        <end position="183"/>
    </location>
</feature>
<dbReference type="Pfam" id="PF07690">
    <property type="entry name" value="MFS_1"/>
    <property type="match status" value="1"/>
</dbReference>
<dbReference type="GO" id="GO:0005886">
    <property type="term" value="C:plasma membrane"/>
    <property type="evidence" value="ECO:0007669"/>
    <property type="project" value="UniProtKB-SubCell"/>
</dbReference>
<dbReference type="GeneID" id="76198793"/>
<feature type="transmembrane region" description="Helical" evidence="6">
    <location>
        <begin position="204"/>
        <end position="228"/>
    </location>
</feature>
<feature type="transmembrane region" description="Helical" evidence="6">
    <location>
        <begin position="75"/>
        <end position="93"/>
    </location>
</feature>
<keyword evidence="5 6" id="KW-0472">Membrane</keyword>
<dbReference type="EMBL" id="JBHTAX010000001">
    <property type="protein sequence ID" value="MFC7189227.1"/>
    <property type="molecule type" value="Genomic_DNA"/>
</dbReference>
<feature type="transmembrane region" description="Helical" evidence="6">
    <location>
        <begin position="240"/>
        <end position="260"/>
    </location>
</feature>
<keyword evidence="4 6" id="KW-1133">Transmembrane helix</keyword>
<keyword evidence="3 6" id="KW-0812">Transmembrane</keyword>
<feature type="transmembrane region" description="Helical" evidence="6">
    <location>
        <begin position="12"/>
        <end position="32"/>
    </location>
</feature>
<evidence type="ECO:0000313" key="9">
    <source>
        <dbReference type="Proteomes" id="UP001596417"/>
    </source>
</evidence>
<dbReference type="PANTHER" id="PTHR43124:SF10">
    <property type="entry name" value="PURINE EFFLUX PUMP PBUE"/>
    <property type="match status" value="1"/>
</dbReference>
<evidence type="ECO:0000259" key="7">
    <source>
        <dbReference type="PROSITE" id="PS50850"/>
    </source>
</evidence>
<protein>
    <submittedName>
        <fullName evidence="8">MFS transporter</fullName>
    </submittedName>
</protein>
<name>A0ABD5YN81_9EURY</name>
<feature type="transmembrane region" description="Helical" evidence="6">
    <location>
        <begin position="297"/>
        <end position="318"/>
    </location>
</feature>
<dbReference type="PANTHER" id="PTHR43124">
    <property type="entry name" value="PURINE EFFLUX PUMP PBUE"/>
    <property type="match status" value="1"/>
</dbReference>
<dbReference type="CDD" id="cd17324">
    <property type="entry name" value="MFS_NepI_like"/>
    <property type="match status" value="1"/>
</dbReference>
<comment type="caution">
    <text evidence="8">The sequence shown here is derived from an EMBL/GenBank/DDBJ whole genome shotgun (WGS) entry which is preliminary data.</text>
</comment>
<dbReference type="InterPro" id="IPR011701">
    <property type="entry name" value="MFS"/>
</dbReference>
<dbReference type="PROSITE" id="PS50850">
    <property type="entry name" value="MFS"/>
    <property type="match status" value="1"/>
</dbReference>
<evidence type="ECO:0000256" key="1">
    <source>
        <dbReference type="ARBA" id="ARBA00004651"/>
    </source>
</evidence>
<dbReference type="Gene3D" id="1.20.1250.20">
    <property type="entry name" value="MFS general substrate transporter like domains"/>
    <property type="match status" value="1"/>
</dbReference>
<dbReference type="InterPro" id="IPR020846">
    <property type="entry name" value="MFS_dom"/>
</dbReference>
<sequence length="401" mass="40463">MSDTTPHKRLLVLTFGTFVMGTGNLVFTGVLGELAGDLGVSEGSAGLLVTIYAVVVIVGSPILVSLTGTVARKRLLLGTVLLYGVTNAVAAILPTFELLVFDRAIIAVGAAIFVPVAVSVAAALAPAGKKGQAIGLVVAGSAGSFVVGLPLGTLIGGYGGWRATFAFVGSIALLAFIGLWVFLPSVEATDSTVELQALQVIRRPAVIVNIGLITTAFTSVFVGVTFIGPLLRNITGFGNTGVSLLQLLLGVGGIGGATVGGYGSDHWNTTKMLLGIFVGVILGIFPFWLLAPVAGSIGAIVGAIAALMIGASAVFALIPTQQNRLLQAAPESREVVLALTLSGQFLGIALGSAIGSVTLTVLDSYASLGLVGALIGVGGLGAVSYLYVTGDRMVMPRSSDA</sequence>
<dbReference type="InterPro" id="IPR050189">
    <property type="entry name" value="MFS_Efflux_Transporters"/>
</dbReference>
<feature type="transmembrane region" description="Helical" evidence="6">
    <location>
        <begin position="133"/>
        <end position="155"/>
    </location>
</feature>
<evidence type="ECO:0000256" key="4">
    <source>
        <dbReference type="ARBA" id="ARBA00022989"/>
    </source>
</evidence>
<dbReference type="Proteomes" id="UP001596417">
    <property type="component" value="Unassembled WGS sequence"/>
</dbReference>
<evidence type="ECO:0000256" key="6">
    <source>
        <dbReference type="SAM" id="Phobius"/>
    </source>
</evidence>
<dbReference type="RefSeq" id="WP_264555074.1">
    <property type="nucleotide sequence ID" value="NZ_CP109979.1"/>
</dbReference>